<feature type="region of interest" description="Disordered" evidence="1">
    <location>
        <begin position="814"/>
        <end position="840"/>
    </location>
</feature>
<dbReference type="EMBL" id="MCGO01000004">
    <property type="protein sequence ID" value="ORY51984.1"/>
    <property type="molecule type" value="Genomic_DNA"/>
</dbReference>
<name>A0A1Y2CYS7_9FUNG</name>
<evidence type="ECO:0000313" key="3">
    <source>
        <dbReference type="Proteomes" id="UP000193642"/>
    </source>
</evidence>
<feature type="region of interest" description="Disordered" evidence="1">
    <location>
        <begin position="652"/>
        <end position="692"/>
    </location>
</feature>
<protein>
    <submittedName>
        <fullName evidence="2">Uncharacterized protein</fullName>
    </submittedName>
</protein>
<gene>
    <name evidence="2" type="ORF">BCR33DRAFT_404747</name>
</gene>
<organism evidence="2 3">
    <name type="scientific">Rhizoclosmatium globosum</name>
    <dbReference type="NCBI Taxonomy" id="329046"/>
    <lineage>
        <taxon>Eukaryota</taxon>
        <taxon>Fungi</taxon>
        <taxon>Fungi incertae sedis</taxon>
        <taxon>Chytridiomycota</taxon>
        <taxon>Chytridiomycota incertae sedis</taxon>
        <taxon>Chytridiomycetes</taxon>
        <taxon>Chytridiales</taxon>
        <taxon>Chytriomycetaceae</taxon>
        <taxon>Rhizoclosmatium</taxon>
    </lineage>
</organism>
<proteinExistence type="predicted"/>
<feature type="compositionally biased region" description="Pro residues" evidence="1">
    <location>
        <begin position="344"/>
        <end position="353"/>
    </location>
</feature>
<dbReference type="Proteomes" id="UP000193642">
    <property type="component" value="Unassembled WGS sequence"/>
</dbReference>
<accession>A0A1Y2CYS7</accession>
<dbReference type="OrthoDB" id="10691315at2759"/>
<feature type="compositionally biased region" description="Polar residues" evidence="1">
    <location>
        <begin position="363"/>
        <end position="390"/>
    </location>
</feature>
<feature type="compositionally biased region" description="Polar residues" evidence="1">
    <location>
        <begin position="273"/>
        <end position="293"/>
    </location>
</feature>
<evidence type="ECO:0000313" key="2">
    <source>
        <dbReference type="EMBL" id="ORY51984.1"/>
    </source>
</evidence>
<evidence type="ECO:0000256" key="1">
    <source>
        <dbReference type="SAM" id="MobiDB-lite"/>
    </source>
</evidence>
<feature type="region of interest" description="Disordered" evidence="1">
    <location>
        <begin position="923"/>
        <end position="944"/>
    </location>
</feature>
<dbReference type="AlphaFoldDB" id="A0A1Y2CYS7"/>
<feature type="region of interest" description="Disordered" evidence="1">
    <location>
        <begin position="731"/>
        <end position="755"/>
    </location>
</feature>
<keyword evidence="3" id="KW-1185">Reference proteome</keyword>
<feature type="region of interest" description="Disordered" evidence="1">
    <location>
        <begin position="84"/>
        <end position="106"/>
    </location>
</feature>
<feature type="region of interest" description="Disordered" evidence="1">
    <location>
        <begin position="250"/>
        <end position="447"/>
    </location>
</feature>
<feature type="compositionally biased region" description="Basic and acidic residues" evidence="1">
    <location>
        <begin position="815"/>
        <end position="831"/>
    </location>
</feature>
<feature type="compositionally biased region" description="Polar residues" evidence="1">
    <location>
        <begin position="315"/>
        <end position="327"/>
    </location>
</feature>
<feature type="compositionally biased region" description="Low complexity" evidence="1">
    <location>
        <begin position="328"/>
        <end position="339"/>
    </location>
</feature>
<feature type="compositionally biased region" description="Polar residues" evidence="1">
    <location>
        <begin position="417"/>
        <end position="430"/>
    </location>
</feature>
<feature type="compositionally biased region" description="Polar residues" evidence="1">
    <location>
        <begin position="926"/>
        <end position="944"/>
    </location>
</feature>
<dbReference type="STRING" id="329046.A0A1Y2CYS7"/>
<feature type="compositionally biased region" description="Low complexity" evidence="1">
    <location>
        <begin position="395"/>
        <end position="404"/>
    </location>
</feature>
<reference evidence="2 3" key="1">
    <citation type="submission" date="2016-07" db="EMBL/GenBank/DDBJ databases">
        <title>Pervasive Adenine N6-methylation of Active Genes in Fungi.</title>
        <authorList>
            <consortium name="DOE Joint Genome Institute"/>
            <person name="Mondo S.J."/>
            <person name="Dannebaum R.O."/>
            <person name="Kuo R.C."/>
            <person name="Labutti K."/>
            <person name="Haridas S."/>
            <person name="Kuo A."/>
            <person name="Salamov A."/>
            <person name="Ahrendt S.R."/>
            <person name="Lipzen A."/>
            <person name="Sullivan W."/>
            <person name="Andreopoulos W.B."/>
            <person name="Clum A."/>
            <person name="Lindquist E."/>
            <person name="Daum C."/>
            <person name="Ramamoorthy G.K."/>
            <person name="Gryganskyi A."/>
            <person name="Culley D."/>
            <person name="Magnuson J.K."/>
            <person name="James T.Y."/>
            <person name="O'Malley M.A."/>
            <person name="Stajich J.E."/>
            <person name="Spatafora J.W."/>
            <person name="Visel A."/>
            <person name="Grigoriev I.V."/>
        </authorList>
    </citation>
    <scope>NUCLEOTIDE SEQUENCE [LARGE SCALE GENOMIC DNA]</scope>
    <source>
        <strain evidence="2 3">JEL800</strain>
    </source>
</reference>
<sequence length="944" mass="103422">MPDSPDTFTKLSARRLFYYSKESRIPRLGDVRPPPRSRWEQNQMETFETESSNELSQNEILYRAVALLESIGVAFSEAVKYSYDDSEELKSKQPSIAKKENRPIPPHIKTNFKSEVFLKSSSPTDVLTEGPTLSLNLNRPKLNVTKQPIENKSIQDVSQKTFQPYPQQNQVDTSLNNFGQDLSTADLMATLPPEQFSSAAALALGSTSIDLTSKVMRRLLMVENSGSDISRERFNNTKNGISRAMTLPVMPSIENPTHPVSLTPLKQRMKSPETWTSQTIKSSNQSELNNGSRSRAESTESTHSNKSTIRKVQSRTKPSSPQRSRTVSSPYTSPYLSSSENPHSMPPRKPPIPTFKKADSKASSKPTSPSNDFKNPSLSMKNLENSTQSAEVPFSTSSSSPNTSQKIKSTPKLVSLDQVTTPYFTPRKTTPQSSAHPSPSPSRKNIDEAKTISVPFLSSSSVSPTLLPRKPPIPVFRKRKASSTTTDTMSTDIAPYESALTEVVLLNEPSPAQELLPQENTNKITSHALNRMEVVVADNLLSGHEDVTDAKPSQVSDMEAIEALTSTHSSGLSIPSPISEARSDESDVFSRPVFKPPLAVQNTPLAASVTPLSFSTLNSLRADSYPTSQTTKMLRSPKVSTSRLPSITQLHNEEELENSDGGVKEQDITQSLDRNPRILAKQGSEDSSMSNHGRIYRIGMKIHRSVDIETPSSSSDGSSVFGVFTRSSDLTDGSDDLSLRGPNSTFESETGGLPNQIPLVVTTSYDDDMLLEEIRKSKKESEVDLNVAQIQDTKDTEANDNVVPSNLEATSQLVSEKRKVPTKARSPDLSRRSIAKPGKQSTLRTLVTAASDLVNSAVTDQSKHSESAETEPSNFIAKSVTEEKKIMNDVVQPTLSLQKAANEKTTKSKQFADSLSLALQSIEPVESSTKSEVLSDNTPTITLQ</sequence>
<comment type="caution">
    <text evidence="2">The sequence shown here is derived from an EMBL/GenBank/DDBJ whole genome shotgun (WGS) entry which is preliminary data.</text>
</comment>